<evidence type="ECO:0000313" key="3">
    <source>
        <dbReference type="Proteomes" id="UP000178726"/>
    </source>
</evidence>
<feature type="transmembrane region" description="Helical" evidence="1">
    <location>
        <begin position="20"/>
        <end position="40"/>
    </location>
</feature>
<gene>
    <name evidence="2" type="ORF">A3I29_00735</name>
</gene>
<sequence>MFFKWIKQHLKIEVFWGRSINAVKTQICIAICTFLLVAIMKKELKIKRDLYEILQILSLSQFEKTPINTLVSKFEPLSFNEQAQKRLFSLDF</sequence>
<comment type="caution">
    <text evidence="2">The sequence shown here is derived from an EMBL/GenBank/DDBJ whole genome shotgun (WGS) entry which is preliminary data.</text>
</comment>
<evidence type="ECO:0008006" key="4">
    <source>
        <dbReference type="Google" id="ProtNLM"/>
    </source>
</evidence>
<dbReference type="AlphaFoldDB" id="A0A1F6NB31"/>
<dbReference type="EMBL" id="MFQK01000010">
    <property type="protein sequence ID" value="OGH81127.1"/>
    <property type="molecule type" value="Genomic_DNA"/>
</dbReference>
<reference evidence="2 3" key="1">
    <citation type="journal article" date="2016" name="Nat. Commun.">
        <title>Thousands of microbial genomes shed light on interconnected biogeochemical processes in an aquifer system.</title>
        <authorList>
            <person name="Anantharaman K."/>
            <person name="Brown C.T."/>
            <person name="Hug L.A."/>
            <person name="Sharon I."/>
            <person name="Castelle C.J."/>
            <person name="Probst A.J."/>
            <person name="Thomas B.C."/>
            <person name="Singh A."/>
            <person name="Wilkins M.J."/>
            <person name="Karaoz U."/>
            <person name="Brodie E.L."/>
            <person name="Williams K.H."/>
            <person name="Hubbard S.S."/>
            <person name="Banfield J.F."/>
        </authorList>
    </citation>
    <scope>NUCLEOTIDE SEQUENCE [LARGE SCALE GENOMIC DNA]</scope>
</reference>
<dbReference type="PANTHER" id="PTHR33258:SF1">
    <property type="entry name" value="TRANSPOSASE INSL FOR INSERTION SEQUENCE ELEMENT IS186A-RELATED"/>
    <property type="match status" value="1"/>
</dbReference>
<evidence type="ECO:0000313" key="2">
    <source>
        <dbReference type="EMBL" id="OGH81127.1"/>
    </source>
</evidence>
<keyword evidence="1" id="KW-1133">Transmembrane helix</keyword>
<protein>
    <recommendedName>
        <fullName evidence="4">Transposase IS4-like domain-containing protein</fullName>
    </recommendedName>
</protein>
<dbReference type="Proteomes" id="UP000178726">
    <property type="component" value="Unassembled WGS sequence"/>
</dbReference>
<dbReference type="PANTHER" id="PTHR33258">
    <property type="entry name" value="TRANSPOSASE INSL FOR INSERTION SEQUENCE ELEMENT IS186A-RELATED"/>
    <property type="match status" value="1"/>
</dbReference>
<keyword evidence="1" id="KW-0812">Transmembrane</keyword>
<dbReference type="SUPFAM" id="SSF53098">
    <property type="entry name" value="Ribonuclease H-like"/>
    <property type="match status" value="1"/>
</dbReference>
<name>A0A1F6NB31_9BACT</name>
<proteinExistence type="predicted"/>
<organism evidence="2 3">
    <name type="scientific">Candidatus Magasanikbacteria bacterium RIFCSPLOWO2_02_FULL_44_11</name>
    <dbReference type="NCBI Taxonomy" id="1798689"/>
    <lineage>
        <taxon>Bacteria</taxon>
        <taxon>Candidatus Magasanikiibacteriota</taxon>
    </lineage>
</organism>
<dbReference type="InterPro" id="IPR012337">
    <property type="entry name" value="RNaseH-like_sf"/>
</dbReference>
<accession>A0A1F6NB31</accession>
<keyword evidence="1" id="KW-0472">Membrane</keyword>
<evidence type="ECO:0000256" key="1">
    <source>
        <dbReference type="SAM" id="Phobius"/>
    </source>
</evidence>